<evidence type="ECO:0000256" key="1">
    <source>
        <dbReference type="SAM" id="MobiDB-lite"/>
    </source>
</evidence>
<dbReference type="EMBL" id="KV441499">
    <property type="protein sequence ID" value="OAG14562.1"/>
    <property type="molecule type" value="Genomic_DNA"/>
</dbReference>
<feature type="region of interest" description="Disordered" evidence="1">
    <location>
        <begin position="149"/>
        <end position="198"/>
    </location>
</feature>
<evidence type="ECO:0000313" key="2">
    <source>
        <dbReference type="EMBL" id="OAG14562.1"/>
    </source>
</evidence>
<organism evidence="2 3">
    <name type="scientific">Alternaria alternata</name>
    <name type="common">Alternaria rot fungus</name>
    <name type="synonym">Torula alternata</name>
    <dbReference type="NCBI Taxonomy" id="5599"/>
    <lineage>
        <taxon>Eukaryota</taxon>
        <taxon>Fungi</taxon>
        <taxon>Dikarya</taxon>
        <taxon>Ascomycota</taxon>
        <taxon>Pezizomycotina</taxon>
        <taxon>Dothideomycetes</taxon>
        <taxon>Pleosporomycetidae</taxon>
        <taxon>Pleosporales</taxon>
        <taxon>Pleosporineae</taxon>
        <taxon>Pleosporaceae</taxon>
        <taxon>Alternaria</taxon>
        <taxon>Alternaria sect. Alternaria</taxon>
        <taxon>Alternaria alternata complex</taxon>
    </lineage>
</organism>
<proteinExistence type="predicted"/>
<accession>A0A177D618</accession>
<feature type="compositionally biased region" description="Polar residues" evidence="1">
    <location>
        <begin position="176"/>
        <end position="188"/>
    </location>
</feature>
<evidence type="ECO:0000313" key="3">
    <source>
        <dbReference type="Proteomes" id="UP000077248"/>
    </source>
</evidence>
<protein>
    <submittedName>
        <fullName evidence="2">Uncharacterized protein</fullName>
    </submittedName>
</protein>
<dbReference type="AlphaFoldDB" id="A0A177D618"/>
<name>A0A177D618_ALTAL</name>
<feature type="region of interest" description="Disordered" evidence="1">
    <location>
        <begin position="40"/>
        <end position="61"/>
    </location>
</feature>
<dbReference type="Proteomes" id="UP000077248">
    <property type="component" value="Unassembled WGS sequence"/>
</dbReference>
<dbReference type="KEGG" id="aalt:CC77DRAFT_559887"/>
<keyword evidence="3" id="KW-1185">Reference proteome</keyword>
<gene>
    <name evidence="2" type="ORF">CC77DRAFT_559887</name>
</gene>
<dbReference type="RefSeq" id="XP_018379983.1">
    <property type="nucleotide sequence ID" value="XM_018532195.1"/>
</dbReference>
<dbReference type="GeneID" id="29117789"/>
<reference evidence="2 3" key="1">
    <citation type="submission" date="2016-05" db="EMBL/GenBank/DDBJ databases">
        <title>Comparative analysis of secretome profiles of manganese(II)-oxidizing ascomycete fungi.</title>
        <authorList>
            <consortium name="DOE Joint Genome Institute"/>
            <person name="Zeiner C.A."/>
            <person name="Purvine S.O."/>
            <person name="Zink E.M."/>
            <person name="Wu S."/>
            <person name="Pasa-Tolic L."/>
            <person name="Chaput D.L."/>
            <person name="Haridas S."/>
            <person name="Grigoriev I.V."/>
            <person name="Santelli C.M."/>
            <person name="Hansel C.M."/>
        </authorList>
    </citation>
    <scope>NUCLEOTIDE SEQUENCE [LARGE SCALE GENOMIC DNA]</scope>
    <source>
        <strain evidence="2 3">SRC1lrK2f</strain>
    </source>
</reference>
<sequence length="270" mass="30726">MSDERASSRKPSPTLYDCLGVRNEEFTGNLDNIHLTHEQNIPTPNHDIKREAPTPVEPSGTVNEDEAIRFLLQSLRPEQIVQYVKIHKVSKDAGNHAALDVISGVHTDDLLWRIYTVAHLMSTGPVPSFRPTFAVLHARTKLKNELSEKFDEKSVSSPQGARCARTTFTEEEPEPINTSGPADFSDTTGPPRPVRAHRRGCPGNHWNCKPAELKPRTYWTSFKKFREHYKIHMEDHRVDGHRWQCCLCDHDSFGGNGHDLAQHLWDAHFK</sequence>
<dbReference type="VEuPathDB" id="FungiDB:CC77DRAFT_559887"/>